<evidence type="ECO:0000313" key="20">
    <source>
        <dbReference type="Proteomes" id="UP000543379"/>
    </source>
</evidence>
<dbReference type="STRING" id="1552123.EP57_15100"/>
<keyword evidence="2 4" id="KW-0378">Hydrolase</keyword>
<dbReference type="InterPro" id="IPR003732">
    <property type="entry name" value="Daa-tRNA_deacyls_DTD"/>
</dbReference>
<evidence type="ECO:0000313" key="19">
    <source>
        <dbReference type="Proteomes" id="UP000543005"/>
    </source>
</evidence>
<dbReference type="EMBL" id="JAAROV010000001">
    <property type="protein sequence ID" value="MBC1316195.1"/>
    <property type="molecule type" value="Genomic_DNA"/>
</dbReference>
<evidence type="ECO:0000313" key="26">
    <source>
        <dbReference type="Proteomes" id="UP000586951"/>
    </source>
</evidence>
<evidence type="ECO:0000313" key="9">
    <source>
        <dbReference type="EMBL" id="MBC1793879.1"/>
    </source>
</evidence>
<name>A0A099W353_9LIST</name>
<comment type="catalytic activity">
    <reaction evidence="2">
        <text>glycyl-tRNA(Ala) + H2O = tRNA(Ala) + glycine + H(+)</text>
        <dbReference type="Rhea" id="RHEA:53744"/>
        <dbReference type="Rhea" id="RHEA-COMP:9657"/>
        <dbReference type="Rhea" id="RHEA-COMP:13640"/>
        <dbReference type="ChEBI" id="CHEBI:15377"/>
        <dbReference type="ChEBI" id="CHEBI:15378"/>
        <dbReference type="ChEBI" id="CHEBI:57305"/>
        <dbReference type="ChEBI" id="CHEBI:78442"/>
        <dbReference type="ChEBI" id="CHEBI:78522"/>
    </reaction>
</comment>
<evidence type="ECO:0000313" key="17">
    <source>
        <dbReference type="Proteomes" id="UP000539064"/>
    </source>
</evidence>
<evidence type="ECO:0000313" key="22">
    <source>
        <dbReference type="Proteomes" id="UP000547643"/>
    </source>
</evidence>
<dbReference type="Proteomes" id="UP000543379">
    <property type="component" value="Unassembled WGS sequence"/>
</dbReference>
<dbReference type="EMBL" id="JAARMV010000002">
    <property type="protein sequence ID" value="MBC2371982.1"/>
    <property type="molecule type" value="Genomic_DNA"/>
</dbReference>
<evidence type="ECO:0000313" key="8">
    <source>
        <dbReference type="EMBL" id="MBC1777309.1"/>
    </source>
</evidence>
<evidence type="ECO:0000313" key="10">
    <source>
        <dbReference type="EMBL" id="MBC1796539.1"/>
    </source>
</evidence>
<evidence type="ECO:0000313" key="13">
    <source>
        <dbReference type="EMBL" id="MBC2310103.1"/>
    </source>
</evidence>
<dbReference type="OrthoDB" id="9801395at2"/>
<comment type="caution">
    <text evidence="3">The sequence shown here is derived from an EMBL/GenBank/DDBJ whole genome shotgun (WGS) entry which is preliminary data.</text>
</comment>
<sequence length="151" mass="16364">MRVVAQRCYEASVTIDGENVGEIASGLCLLVGFTHEDTAEDVAYIAKKIVGLRIFEDDADKMNLSIKEAGGAILSVSQFTLYADVKKGRRPSFTKSSSPDEASKLYDLFNEMLAAEGLVVETGVFGAFMDVRIVNHGPITIILDSQELLGK</sequence>
<dbReference type="Proteomes" id="UP000543005">
    <property type="component" value="Unassembled WGS sequence"/>
</dbReference>
<dbReference type="Proteomes" id="UP000539064">
    <property type="component" value="Unassembled WGS sequence"/>
</dbReference>
<dbReference type="AlphaFoldDB" id="A0A099W353"/>
<dbReference type="Proteomes" id="UP000541955">
    <property type="component" value="Unassembled WGS sequence"/>
</dbReference>
<dbReference type="EMBL" id="JAARRU010000005">
    <property type="protein sequence ID" value="MBC1566761.1"/>
    <property type="molecule type" value="Genomic_DNA"/>
</dbReference>
<dbReference type="EMBL" id="JNFA01000029">
    <property type="protein sequence ID" value="KGL38490.1"/>
    <property type="molecule type" value="Genomic_DNA"/>
</dbReference>
<dbReference type="EMBL" id="JAARVG010000009">
    <property type="protein sequence ID" value="MBC1793879.1"/>
    <property type="molecule type" value="Genomic_DNA"/>
</dbReference>
<comment type="domain">
    <text evidence="2">A Gly-cisPro motif from one monomer fits into the active site of the other monomer to allow specific chiral rejection of L-amino acids.</text>
</comment>
<dbReference type="Proteomes" id="UP000585696">
    <property type="component" value="Unassembled WGS sequence"/>
</dbReference>
<evidence type="ECO:0000313" key="21">
    <source>
        <dbReference type="Proteomes" id="UP000546244"/>
    </source>
</evidence>
<dbReference type="Proteomes" id="UP000586951">
    <property type="component" value="Unassembled WGS sequence"/>
</dbReference>
<dbReference type="Proteomes" id="UP000565628">
    <property type="component" value="Unassembled WGS sequence"/>
</dbReference>
<dbReference type="NCBIfam" id="TIGR00256">
    <property type="entry name" value="D-aminoacyl-tRNA deacylase"/>
    <property type="match status" value="1"/>
</dbReference>
<dbReference type="Proteomes" id="UP000547643">
    <property type="component" value="Unassembled WGS sequence"/>
</dbReference>
<keyword evidence="2" id="KW-0820">tRNA-binding</keyword>
<dbReference type="Proteomes" id="UP000533953">
    <property type="component" value="Unassembled WGS sequence"/>
</dbReference>
<dbReference type="EMBL" id="JAARZT010000010">
    <property type="protein sequence ID" value="MBC2292847.1"/>
    <property type="molecule type" value="Genomic_DNA"/>
</dbReference>
<keyword evidence="2" id="KW-0963">Cytoplasm</keyword>
<dbReference type="InterPro" id="IPR023509">
    <property type="entry name" value="DTD-like_sf"/>
</dbReference>
<evidence type="ECO:0000256" key="2">
    <source>
        <dbReference type="HAMAP-Rule" id="MF_00518"/>
    </source>
</evidence>
<dbReference type="GO" id="GO:0005737">
    <property type="term" value="C:cytoplasm"/>
    <property type="evidence" value="ECO:0007669"/>
    <property type="project" value="UniProtKB-SubCell"/>
</dbReference>
<dbReference type="PANTHER" id="PTHR10472:SF5">
    <property type="entry name" value="D-AMINOACYL-TRNA DEACYLASE 1"/>
    <property type="match status" value="1"/>
</dbReference>
<evidence type="ECO:0000313" key="15">
    <source>
        <dbReference type="Proteomes" id="UP000029844"/>
    </source>
</evidence>
<dbReference type="GO" id="GO:0019478">
    <property type="term" value="P:D-amino acid catabolic process"/>
    <property type="evidence" value="ECO:0007669"/>
    <property type="project" value="UniProtKB-UniRule"/>
</dbReference>
<dbReference type="EC" id="3.1.1.96" evidence="2"/>
<dbReference type="GeneID" id="58718665"/>
<feature type="short sequence motif" description="Gly-cisPro motif, important for rejection of L-amino acids" evidence="2">
    <location>
        <begin position="137"/>
        <end position="138"/>
    </location>
</feature>
<proteinExistence type="inferred from homology"/>
<dbReference type="Proteomes" id="UP000029844">
    <property type="component" value="Unassembled WGS sequence"/>
</dbReference>
<evidence type="ECO:0000313" key="14">
    <source>
        <dbReference type="EMBL" id="MBC2371982.1"/>
    </source>
</evidence>
<evidence type="ECO:0000313" key="23">
    <source>
        <dbReference type="Proteomes" id="UP000548082"/>
    </source>
</evidence>
<dbReference type="HAMAP" id="MF_00518">
    <property type="entry name" value="Deacylase_Dtd"/>
    <property type="match status" value="1"/>
</dbReference>
<evidence type="ECO:0000313" key="24">
    <source>
        <dbReference type="Proteomes" id="UP000565628"/>
    </source>
</evidence>
<evidence type="ECO:0000313" key="3">
    <source>
        <dbReference type="EMBL" id="KGL38490.1"/>
    </source>
</evidence>
<dbReference type="RefSeq" id="WP_036087899.1">
    <property type="nucleotide sequence ID" value="NZ_CBCSHQ010000007.1"/>
</dbReference>
<evidence type="ECO:0000313" key="11">
    <source>
        <dbReference type="EMBL" id="MBC2283273.1"/>
    </source>
</evidence>
<evidence type="ECO:0000313" key="25">
    <source>
        <dbReference type="Proteomes" id="UP000585696"/>
    </source>
</evidence>
<protein>
    <recommendedName>
        <fullName evidence="2">D-aminoacyl-tRNA deacylase</fullName>
        <shortName evidence="2">DTD</shortName>
        <ecNumber evidence="2">3.1.1.96</ecNumber>
    </recommendedName>
    <alternativeName>
        <fullName evidence="2">Gly-tRNA(Ala) deacylase</fullName>
        <ecNumber evidence="2">3.1.1.-</ecNumber>
    </alternativeName>
</protein>
<dbReference type="CDD" id="cd00563">
    <property type="entry name" value="Dtyr_deacylase"/>
    <property type="match status" value="1"/>
</dbReference>
<dbReference type="EMBL" id="JAARRW010000006">
    <property type="protein sequence ID" value="MBC1563039.1"/>
    <property type="molecule type" value="Genomic_DNA"/>
</dbReference>
<comment type="function">
    <text evidence="2">An aminoacyl-tRNA editing enzyme that deacylates mischarged D-aminoacyl-tRNAs. Also deacylates mischarged glycyl-tRNA(Ala), protecting cells against glycine mischarging by AlaRS. Acts via tRNA-based rather than protein-based catalysis; rejects L-amino acids rather than detecting D-amino acids in the active site. By recycling D-aminoacyl-tRNA to D-amino acids and free tRNA molecules, this enzyme counteracts the toxicity associated with the formation of D-aminoacyl-tRNA entities in vivo and helps enforce protein L-homochirality.</text>
</comment>
<evidence type="ECO:0000313" key="12">
    <source>
        <dbReference type="EMBL" id="MBC2292847.1"/>
    </source>
</evidence>
<reference evidence="16 17" key="2">
    <citation type="submission" date="2020-03" db="EMBL/GenBank/DDBJ databases">
        <title>Soil Listeria distribution.</title>
        <authorList>
            <person name="Liao J."/>
            <person name="Wiedmann M."/>
        </authorList>
    </citation>
    <scope>NUCLEOTIDE SEQUENCE [LARGE SCALE GENOMIC DNA]</scope>
    <source>
        <strain evidence="13 24">FSL L7-0039</strain>
        <strain evidence="12 19">FSL L7-0051</strain>
        <strain evidence="11 25">FSL L7-0054</strain>
        <strain evidence="9 17">FSL L7-0978</strain>
        <strain evidence="10 23">FSL L7-0990</strain>
        <strain evidence="8 22">FSL L7-1017</strain>
        <strain evidence="6 18">FSL L7-1387</strain>
        <strain evidence="7 26">FSL L7-1427</strain>
        <strain evidence="5 16">FSL L7-1547</strain>
        <strain evidence="4 20">FSL L7-1816</strain>
        <strain evidence="14 21">FSL L7-1850</strain>
    </source>
</reference>
<dbReference type="EMBL" id="JAARUV010000001">
    <property type="protein sequence ID" value="MBC1777309.1"/>
    <property type="molecule type" value="Genomic_DNA"/>
</dbReference>
<dbReference type="PANTHER" id="PTHR10472">
    <property type="entry name" value="D-TYROSYL-TRNA TYR DEACYLASE"/>
    <property type="match status" value="1"/>
</dbReference>
<dbReference type="GO" id="GO:0000049">
    <property type="term" value="F:tRNA binding"/>
    <property type="evidence" value="ECO:0007669"/>
    <property type="project" value="UniProtKB-UniRule"/>
</dbReference>
<evidence type="ECO:0000313" key="16">
    <source>
        <dbReference type="Proteomes" id="UP000533953"/>
    </source>
</evidence>
<evidence type="ECO:0000313" key="18">
    <source>
        <dbReference type="Proteomes" id="UP000541955"/>
    </source>
</evidence>
<dbReference type="eggNOG" id="COG1490">
    <property type="taxonomic scope" value="Bacteria"/>
</dbReference>
<dbReference type="Proteomes" id="UP000548082">
    <property type="component" value="Unassembled WGS sequence"/>
</dbReference>
<dbReference type="EC" id="3.1.1.-" evidence="2"/>
<evidence type="ECO:0000313" key="5">
    <source>
        <dbReference type="EMBL" id="MBC1491718.1"/>
    </source>
</evidence>
<comment type="subunit">
    <text evidence="2">Homodimer.</text>
</comment>
<dbReference type="EMBL" id="JAASWV010000004">
    <property type="protein sequence ID" value="MBC2310103.1"/>
    <property type="molecule type" value="Genomic_DNA"/>
</dbReference>
<evidence type="ECO:0000313" key="7">
    <source>
        <dbReference type="EMBL" id="MBC1566761.1"/>
    </source>
</evidence>
<evidence type="ECO:0000256" key="1">
    <source>
        <dbReference type="ARBA" id="ARBA00009673"/>
    </source>
</evidence>
<reference evidence="3 15" key="1">
    <citation type="submission" date="2014-05" db="EMBL/GenBank/DDBJ databases">
        <title>Novel Listeriaceae from food processing environments.</title>
        <authorList>
            <person name="den Bakker H.C."/>
        </authorList>
    </citation>
    <scope>NUCLEOTIDE SEQUENCE [LARGE SCALE GENOMIC DNA]</scope>
    <source>
        <strain evidence="3 15">FSL A5-0281</strain>
    </source>
</reference>
<dbReference type="GO" id="GO:0106026">
    <property type="term" value="F:Gly-tRNA(Ala) deacylase activity"/>
    <property type="evidence" value="ECO:0007669"/>
    <property type="project" value="UniProtKB-UniRule"/>
</dbReference>
<comment type="catalytic activity">
    <reaction evidence="2">
        <text>a D-aminoacyl-tRNA + H2O = a tRNA + a D-alpha-amino acid + H(+)</text>
        <dbReference type="Rhea" id="RHEA:13953"/>
        <dbReference type="Rhea" id="RHEA-COMP:10123"/>
        <dbReference type="Rhea" id="RHEA-COMP:10124"/>
        <dbReference type="ChEBI" id="CHEBI:15377"/>
        <dbReference type="ChEBI" id="CHEBI:15378"/>
        <dbReference type="ChEBI" id="CHEBI:59871"/>
        <dbReference type="ChEBI" id="CHEBI:78442"/>
        <dbReference type="ChEBI" id="CHEBI:79333"/>
        <dbReference type="EC" id="3.1.1.96"/>
    </reaction>
</comment>
<organism evidence="3 15">
    <name type="scientific">Listeria booriae</name>
    <dbReference type="NCBI Taxonomy" id="1552123"/>
    <lineage>
        <taxon>Bacteria</taxon>
        <taxon>Bacillati</taxon>
        <taxon>Bacillota</taxon>
        <taxon>Bacilli</taxon>
        <taxon>Bacillales</taxon>
        <taxon>Listeriaceae</taxon>
        <taxon>Listeria</taxon>
    </lineage>
</organism>
<evidence type="ECO:0000313" key="4">
    <source>
        <dbReference type="EMBL" id="MBC1316195.1"/>
    </source>
</evidence>
<gene>
    <name evidence="2" type="primary">dtd</name>
    <name evidence="3" type="ORF">EP57_15100</name>
    <name evidence="4" type="ORF">HB811_05350</name>
    <name evidence="6" type="ORF">HB902_13230</name>
    <name evidence="7" type="ORF">HB907_15245</name>
    <name evidence="14" type="ORF">HBP98_08230</name>
    <name evidence="8" type="ORF">HCA46_00555</name>
    <name evidence="9" type="ORF">HCA52_10655</name>
    <name evidence="10" type="ORF">HCA55_07365</name>
    <name evidence="11" type="ORF">HCB69_02620</name>
    <name evidence="12" type="ORF">HCC36_06335</name>
    <name evidence="5" type="ORF">HCI99_07745</name>
    <name evidence="13" type="ORF">HCJ81_04345</name>
</gene>
<keyword evidence="15" id="KW-1185">Reference proteome</keyword>
<dbReference type="EMBL" id="JAARZS010000005">
    <property type="protein sequence ID" value="MBC2283273.1"/>
    <property type="molecule type" value="Genomic_DNA"/>
</dbReference>
<dbReference type="GO" id="GO:0051500">
    <property type="term" value="F:D-tyrosyl-tRNA(Tyr) deacylase activity"/>
    <property type="evidence" value="ECO:0007669"/>
    <property type="project" value="TreeGrafter"/>
</dbReference>
<dbReference type="Proteomes" id="UP000546244">
    <property type="component" value="Unassembled WGS sequence"/>
</dbReference>
<dbReference type="EMBL" id="JAARVD010000003">
    <property type="protein sequence ID" value="MBC1796539.1"/>
    <property type="molecule type" value="Genomic_DNA"/>
</dbReference>
<dbReference type="EMBL" id="JAASTX010000008">
    <property type="protein sequence ID" value="MBC1491718.1"/>
    <property type="molecule type" value="Genomic_DNA"/>
</dbReference>
<dbReference type="Gene3D" id="3.50.80.10">
    <property type="entry name" value="D-tyrosyl-tRNA(Tyr) deacylase"/>
    <property type="match status" value="1"/>
</dbReference>
<dbReference type="FunFam" id="3.50.80.10:FF:000001">
    <property type="entry name" value="D-aminoacyl-tRNA deacylase"/>
    <property type="match status" value="1"/>
</dbReference>
<dbReference type="GO" id="GO:0043908">
    <property type="term" value="F:Ser(Gly)-tRNA(Ala) hydrolase activity"/>
    <property type="evidence" value="ECO:0007669"/>
    <property type="project" value="UniProtKB-UniRule"/>
</dbReference>
<accession>A0A099W353</accession>
<dbReference type="Pfam" id="PF02580">
    <property type="entry name" value="Tyr_Deacylase"/>
    <property type="match status" value="1"/>
</dbReference>
<comment type="similarity">
    <text evidence="1 2">Belongs to the DTD family.</text>
</comment>
<dbReference type="SUPFAM" id="SSF69500">
    <property type="entry name" value="DTD-like"/>
    <property type="match status" value="1"/>
</dbReference>
<keyword evidence="2" id="KW-0694">RNA-binding</keyword>
<evidence type="ECO:0000313" key="6">
    <source>
        <dbReference type="EMBL" id="MBC1563039.1"/>
    </source>
</evidence>
<comment type="subcellular location">
    <subcellularLocation>
        <location evidence="2">Cytoplasm</location>
    </subcellularLocation>
</comment>